<evidence type="ECO:0000256" key="2">
    <source>
        <dbReference type="ARBA" id="ARBA00012908"/>
    </source>
</evidence>
<evidence type="ECO:0000256" key="10">
    <source>
        <dbReference type="PIRSR" id="PIRSR016496-1"/>
    </source>
</evidence>
<proteinExistence type="inferred from homology"/>
<feature type="binding site" evidence="10">
    <location>
        <position position="89"/>
    </location>
    <ligand>
        <name>ATP</name>
        <dbReference type="ChEBI" id="CHEBI:30616"/>
    </ligand>
</feature>
<dbReference type="SUPFAM" id="SSF53633">
    <property type="entry name" value="Carbamate kinase-like"/>
    <property type="match status" value="1"/>
</dbReference>
<evidence type="ECO:0000256" key="9">
    <source>
        <dbReference type="ARBA" id="ARBA00049063"/>
    </source>
</evidence>
<dbReference type="PANTHER" id="PTHR43654:SF1">
    <property type="entry name" value="ISOPENTENYL PHOSPHATE KINASE"/>
    <property type="match status" value="1"/>
</dbReference>
<evidence type="ECO:0000256" key="4">
    <source>
        <dbReference type="ARBA" id="ARBA00022679"/>
    </source>
</evidence>
<keyword evidence="8" id="KW-0414">Isoprene biosynthesis</keyword>
<comment type="similarity">
    <text evidence="1">Belongs to the isopentenyl phosphate kinase family.</text>
</comment>
<dbReference type="PIRSF" id="PIRSF016496">
    <property type="entry name" value="Kin_FomA"/>
    <property type="match status" value="1"/>
</dbReference>
<evidence type="ECO:0000256" key="8">
    <source>
        <dbReference type="ARBA" id="ARBA00023229"/>
    </source>
</evidence>
<evidence type="ECO:0000256" key="1">
    <source>
        <dbReference type="ARBA" id="ARBA00010540"/>
    </source>
</evidence>
<feature type="binding site" evidence="10">
    <location>
        <position position="273"/>
    </location>
    <ligand>
        <name>ATP</name>
        <dbReference type="ChEBI" id="CHEBI:30616"/>
    </ligand>
</feature>
<feature type="binding site" evidence="10">
    <location>
        <position position="194"/>
    </location>
    <ligand>
        <name>substrate</name>
    </ligand>
</feature>
<keyword evidence="14" id="KW-1185">Reference proteome</keyword>
<dbReference type="InterPro" id="IPR024192">
    <property type="entry name" value="Fosfomycin_R_FomA-type"/>
</dbReference>
<dbReference type="Proteomes" id="UP000017836">
    <property type="component" value="Unassembled WGS sequence"/>
</dbReference>
<evidence type="ECO:0000313" key="13">
    <source>
        <dbReference type="EMBL" id="ERN06528.1"/>
    </source>
</evidence>
<comment type="catalytic activity">
    <reaction evidence="9">
        <text>isopentenyl phosphate + ATP = isopentenyl diphosphate + ADP</text>
        <dbReference type="Rhea" id="RHEA:33963"/>
        <dbReference type="ChEBI" id="CHEBI:30616"/>
        <dbReference type="ChEBI" id="CHEBI:65078"/>
        <dbReference type="ChEBI" id="CHEBI:128769"/>
        <dbReference type="ChEBI" id="CHEBI:456216"/>
        <dbReference type="EC" id="2.7.4.26"/>
    </reaction>
</comment>
<dbReference type="NCBIfam" id="NF040647">
    <property type="entry name" value="IPPK_Arch"/>
    <property type="match status" value="1"/>
</dbReference>
<gene>
    <name evidence="13" type="ORF">AMTR_s00058p00099960</name>
</gene>
<dbReference type="AlphaFoldDB" id="W1PEX7"/>
<dbReference type="EC" id="2.7.4.26" evidence="2"/>
<keyword evidence="4" id="KW-0808">Transferase</keyword>
<dbReference type="GO" id="GO:0005524">
    <property type="term" value="F:ATP binding"/>
    <property type="evidence" value="ECO:0007669"/>
    <property type="project" value="UniProtKB-KW"/>
</dbReference>
<dbReference type="Pfam" id="PF00696">
    <property type="entry name" value="AA_kinase"/>
    <property type="match status" value="1"/>
</dbReference>
<feature type="binding site" evidence="10">
    <location>
        <position position="215"/>
    </location>
    <ligand>
        <name>ATP</name>
        <dbReference type="ChEBI" id="CHEBI:30616"/>
    </ligand>
</feature>
<feature type="domain" description="Aspartate/glutamate/uridylate kinase" evidence="12">
    <location>
        <begin position="11"/>
        <end position="290"/>
    </location>
</feature>
<evidence type="ECO:0000256" key="6">
    <source>
        <dbReference type="ARBA" id="ARBA00022777"/>
    </source>
</evidence>
<dbReference type="KEGG" id="atr:18434727"/>
<dbReference type="PANTHER" id="PTHR43654">
    <property type="entry name" value="GLUTAMATE 5-KINASE"/>
    <property type="match status" value="1"/>
</dbReference>
<dbReference type="GO" id="GO:0016301">
    <property type="term" value="F:kinase activity"/>
    <property type="evidence" value="ECO:0007669"/>
    <property type="project" value="UniProtKB-KW"/>
</dbReference>
<protein>
    <recommendedName>
        <fullName evidence="3">Isopentenyl phosphate kinase</fullName>
        <ecNumber evidence="2">2.7.4.26</ecNumber>
    </recommendedName>
</protein>
<evidence type="ECO:0000256" key="11">
    <source>
        <dbReference type="PIRSR" id="PIRSR016496-2"/>
    </source>
</evidence>
<dbReference type="GO" id="GO:0102043">
    <property type="term" value="F:isopentenyl phosphate kinase activity"/>
    <property type="evidence" value="ECO:0000318"/>
    <property type="project" value="GO_Central"/>
</dbReference>
<dbReference type="GO" id="GO:0016114">
    <property type="term" value="P:terpenoid biosynthetic process"/>
    <property type="evidence" value="ECO:0000318"/>
    <property type="project" value="GO_Central"/>
</dbReference>
<evidence type="ECO:0000259" key="12">
    <source>
        <dbReference type="Pfam" id="PF00696"/>
    </source>
</evidence>
<dbReference type="EMBL" id="KI393888">
    <property type="protein sequence ID" value="ERN06528.1"/>
    <property type="molecule type" value="Genomic_DNA"/>
</dbReference>
<dbReference type="InterPro" id="IPR036393">
    <property type="entry name" value="AceGlu_kinase-like_sf"/>
</dbReference>
<sequence length="328" mass="35330">MAESADYGLKCIVKLGGAAITHKHEFEERNNENLSLVASQLREAIMGSSWHGHGMDWSKRIENNHKDFAHEFGDQKIDSSAFVVVHGAGSFGHFQASRSGVHKGGLHLPLVRAGFVATRISVTSLNLEIVRALASEGIPSVGMSPFACGWSTAGRNFTDANISQVANAIDSGLIPVLHGDVVLDNSQGCTILSGDVIIRYLAQQLRPHYVVFLTDVLGVYDRPPSDPNAILLREIAVDEDGSWSIVKPMLPHMNKQVKITVGAHDTTGGMMTKITEAATIAKLGIDVYIVKAGTDHSLKALKGEVSNISNEWLGTMVRSSSKCIHSDV</sequence>
<dbReference type="Gramene" id="ERN06528">
    <property type="protein sequence ID" value="ERN06528"/>
    <property type="gene ID" value="AMTR_s00058p00099960"/>
</dbReference>
<dbReference type="OMA" id="SIRCIVK"/>
<evidence type="ECO:0000256" key="3">
    <source>
        <dbReference type="ARBA" id="ARBA00017267"/>
    </source>
</evidence>
<accession>W1PEX7</accession>
<feature type="binding site" evidence="10">
    <location>
        <position position="93"/>
    </location>
    <ligand>
        <name>substrate</name>
    </ligand>
</feature>
<dbReference type="OrthoDB" id="1934954at2759"/>
<feature type="binding site" evidence="10">
    <location>
        <position position="269"/>
    </location>
    <ligand>
        <name>ATP</name>
        <dbReference type="ChEBI" id="CHEBI:30616"/>
    </ligand>
</feature>
<dbReference type="InterPro" id="IPR001048">
    <property type="entry name" value="Asp/Glu/Uridylate_kinase"/>
</dbReference>
<keyword evidence="6" id="KW-0418">Kinase</keyword>
<evidence type="ECO:0000256" key="7">
    <source>
        <dbReference type="ARBA" id="ARBA00022840"/>
    </source>
</evidence>
<organism evidence="13 14">
    <name type="scientific">Amborella trichopoda</name>
    <dbReference type="NCBI Taxonomy" id="13333"/>
    <lineage>
        <taxon>Eukaryota</taxon>
        <taxon>Viridiplantae</taxon>
        <taxon>Streptophyta</taxon>
        <taxon>Embryophyta</taxon>
        <taxon>Tracheophyta</taxon>
        <taxon>Spermatophyta</taxon>
        <taxon>Magnoliopsida</taxon>
        <taxon>Amborellales</taxon>
        <taxon>Amborellaceae</taxon>
        <taxon>Amborella</taxon>
    </lineage>
</organism>
<reference evidence="14" key="1">
    <citation type="journal article" date="2013" name="Science">
        <title>The Amborella genome and the evolution of flowering plants.</title>
        <authorList>
            <consortium name="Amborella Genome Project"/>
        </authorList>
    </citation>
    <scope>NUCLEOTIDE SEQUENCE [LARGE SCALE GENOMIC DNA]</scope>
</reference>
<name>W1PEX7_AMBTC</name>
<dbReference type="eggNOG" id="ENOG502QQ1X">
    <property type="taxonomic scope" value="Eukaryota"/>
</dbReference>
<evidence type="ECO:0000256" key="5">
    <source>
        <dbReference type="ARBA" id="ARBA00022741"/>
    </source>
</evidence>
<evidence type="ECO:0000313" key="14">
    <source>
        <dbReference type="Proteomes" id="UP000017836"/>
    </source>
</evidence>
<keyword evidence="7 10" id="KW-0067">ATP-binding</keyword>
<dbReference type="STRING" id="13333.W1PEX7"/>
<dbReference type="CDD" id="cd04241">
    <property type="entry name" value="AAK_FomA-like"/>
    <property type="match status" value="1"/>
</dbReference>
<feature type="binding site" evidence="10">
    <location>
        <position position="88"/>
    </location>
    <ligand>
        <name>substrate</name>
    </ligand>
</feature>
<dbReference type="Gene3D" id="3.40.1160.10">
    <property type="entry name" value="Acetylglutamate kinase-like"/>
    <property type="match status" value="1"/>
</dbReference>
<dbReference type="GO" id="GO:0005829">
    <property type="term" value="C:cytosol"/>
    <property type="evidence" value="ECO:0000318"/>
    <property type="project" value="GO_Central"/>
</dbReference>
<feature type="site" description="Transition state stabilizer" evidence="11">
    <location>
        <position position="23"/>
    </location>
</feature>
<keyword evidence="5 10" id="KW-0547">Nucleotide-binding</keyword>
<dbReference type="HOGENOM" id="CLU_070213_0_0_1"/>